<dbReference type="SUPFAM" id="SSF53474">
    <property type="entry name" value="alpha/beta-Hydrolases"/>
    <property type="match status" value="1"/>
</dbReference>
<name>A0ABP8Z0N5_9ACTN</name>
<evidence type="ECO:0000313" key="2">
    <source>
        <dbReference type="Proteomes" id="UP001499882"/>
    </source>
</evidence>
<comment type="caution">
    <text evidence="1">The sequence shown here is derived from an EMBL/GenBank/DDBJ whole genome shotgun (WGS) entry which is preliminary data.</text>
</comment>
<dbReference type="Gene3D" id="3.40.50.1820">
    <property type="entry name" value="alpha/beta hydrolase"/>
    <property type="match status" value="1"/>
</dbReference>
<sequence length="888" mass="93181">MLAATVLSSGIGGAAARPHVTDRAPAAASVRGEWQVRTLGPGQYAVAWTSPTRLPVTSDRPTVVGPAGWLVGTSTIAGDGRTVRARIDAPTRPDPTRLDVRLSGVRLDAVAGDRARRAAGPFEPALDLPGTQTLTTDPATPGSYAVATSDYTLAPVAVPGMRAPIEMVGHVVEPAAGAPTGPRPLVLFMHGRHGSCYDPADADAWSQNWPCKAPFREVPSHLGYDYVQQVLASQGYATVSIRVNGINAQDFDAPDGGAGARARLVQAHLDHWAGLAAEHQVDLSRVVLVGHSRGGEGVDRASIRIPLTAPYRIVGQVLIAPTDFAVQTAPYVPTVTLLPFCDGDVSDLQGQKFTDAARDVAPGDTSLKSSVLVMGANHNYFNTEWTPKTAVSPASDDWPGEAGQTCGSADPRRLTAAEQRAIGTAYVAGAVHLFAAGDQSVLPLFDGSRARVASQGDAQTLSHAIGGGRVVRVPSTTTALSLADGAQTRFCAGTYDDGRVSSCGLGAALAAAAPLWSTNGERLPVRSFFEMAWTASGQSGGLLLASPLDLTGRRLELRTIVDGRSATAVRVRITDADGAGALVDPVGGVGLPGLGSTADVRKLWAQTLVVDPTGAAVDLTRITRVDLVAASSRGRVWVADLASAPAALAAVPDRRLPTVSFSRVRVTEGMGGAKTARVPFQISGALTSPARFTVLTVGQARGDVQRFTVDLAPGQTSGSVPVGYVADQRADYRRLVTQVTAWPTRNVMTDGYLGELAVIDDDPRPKVAIRAVAREVPAGSPARWRIRLDKPVDFDLSVSGKVVRGPGTPVRVSDIAQSWTDLHVGPVRPGKPLWKSHAMTYDVIDPGRREVVISIPTRPSDEAGATRTLTLRIDIGKQTVRRTVRIVS</sequence>
<dbReference type="InterPro" id="IPR029058">
    <property type="entry name" value="AB_hydrolase_fold"/>
</dbReference>
<evidence type="ECO:0000313" key="1">
    <source>
        <dbReference type="EMBL" id="GAA4741279.1"/>
    </source>
</evidence>
<dbReference type="EMBL" id="BAABKN010000015">
    <property type="protein sequence ID" value="GAA4741279.1"/>
    <property type="molecule type" value="Genomic_DNA"/>
</dbReference>
<protein>
    <recommendedName>
        <fullName evidence="3">Secreted protein</fullName>
    </recommendedName>
</protein>
<evidence type="ECO:0008006" key="3">
    <source>
        <dbReference type="Google" id="ProtNLM"/>
    </source>
</evidence>
<keyword evidence="2" id="KW-1185">Reference proteome</keyword>
<gene>
    <name evidence="1" type="ORF">GCM10023350_27330</name>
</gene>
<accession>A0ABP8Z0N5</accession>
<dbReference type="Proteomes" id="UP001499882">
    <property type="component" value="Unassembled WGS sequence"/>
</dbReference>
<reference evidence="2" key="1">
    <citation type="journal article" date="2019" name="Int. J. Syst. Evol. Microbiol.">
        <title>The Global Catalogue of Microorganisms (GCM) 10K type strain sequencing project: providing services to taxonomists for standard genome sequencing and annotation.</title>
        <authorList>
            <consortium name="The Broad Institute Genomics Platform"/>
            <consortium name="The Broad Institute Genome Sequencing Center for Infectious Disease"/>
            <person name="Wu L."/>
            <person name="Ma J."/>
        </authorList>
    </citation>
    <scope>NUCLEOTIDE SEQUENCE [LARGE SCALE GENOMIC DNA]</scope>
    <source>
        <strain evidence="2">JCM 18532</strain>
    </source>
</reference>
<organism evidence="1 2">
    <name type="scientific">Nocardioides endophyticus</name>
    <dbReference type="NCBI Taxonomy" id="1353775"/>
    <lineage>
        <taxon>Bacteria</taxon>
        <taxon>Bacillati</taxon>
        <taxon>Actinomycetota</taxon>
        <taxon>Actinomycetes</taxon>
        <taxon>Propionibacteriales</taxon>
        <taxon>Nocardioidaceae</taxon>
        <taxon>Nocardioides</taxon>
    </lineage>
</organism>
<proteinExistence type="predicted"/>